<name>A0A9E8JNG0_9GAMM</name>
<proteinExistence type="predicted"/>
<reference evidence="1 2" key="1">
    <citation type="submission" date="2019-11" db="EMBL/GenBank/DDBJ databases">
        <title>Venatorbacter sp. nov. a predator of Campylobacter and other Gram-negative bacteria.</title>
        <authorList>
            <person name="Saeedi A."/>
            <person name="Cummings N.J."/>
            <person name="Connerton I.F."/>
            <person name="Connerton P.L."/>
        </authorList>
    </citation>
    <scope>NUCLEOTIDE SEQUENCE [LARGE SCALE GENOMIC DNA]</scope>
    <source>
        <strain evidence="1">XL5</strain>
    </source>
</reference>
<dbReference type="InterPro" id="IPR007360">
    <property type="entry name" value="SirB"/>
</dbReference>
<dbReference type="RefSeq" id="WP_228345865.1">
    <property type="nucleotide sequence ID" value="NZ_CP045550.1"/>
</dbReference>
<protein>
    <submittedName>
        <fullName evidence="1">Regulator SirB</fullName>
    </submittedName>
</protein>
<dbReference type="EMBL" id="CP046056">
    <property type="protein sequence ID" value="QQD23340.1"/>
    <property type="molecule type" value="Genomic_DNA"/>
</dbReference>
<accession>A0A9E8JNG0</accession>
<dbReference type="Proteomes" id="UP000596074">
    <property type="component" value="Chromosome"/>
</dbReference>
<dbReference type="GO" id="GO:0005886">
    <property type="term" value="C:plasma membrane"/>
    <property type="evidence" value="ECO:0007669"/>
    <property type="project" value="TreeGrafter"/>
</dbReference>
<dbReference type="PANTHER" id="PTHR39594">
    <property type="entry name" value="PROTEIN YCHQ"/>
    <property type="match status" value="1"/>
</dbReference>
<sequence>MDYSALKHSHAGLAYLSIMLFVIRFGLFYFAPHWRRNKLLKIVPHIIDTLLLVFAIMLCIQISQYPLTHHWLTAKVLALLAYIGFGVAAIKRASRPAFAGAVLSFGYMLGVAKTKSVLSWLVLL</sequence>
<keyword evidence="2" id="KW-1185">Reference proteome</keyword>
<dbReference type="AlphaFoldDB" id="A0A9E8JNG0"/>
<evidence type="ECO:0000313" key="1">
    <source>
        <dbReference type="EMBL" id="QQD23340.1"/>
    </source>
</evidence>
<dbReference type="PIRSF" id="PIRSF005610">
    <property type="entry name" value="SirB"/>
    <property type="match status" value="1"/>
</dbReference>
<dbReference type="KEGG" id="vcw:GJQ55_02095"/>
<organism evidence="1 2">
    <name type="scientific">Venatoribacter cucullus</name>
    <dbReference type="NCBI Taxonomy" id="2661630"/>
    <lineage>
        <taxon>Bacteria</taxon>
        <taxon>Pseudomonadati</taxon>
        <taxon>Pseudomonadota</taxon>
        <taxon>Gammaproteobacteria</taxon>
        <taxon>Oceanospirillales</taxon>
        <taxon>Oceanospirillaceae</taxon>
        <taxon>Venatoribacter</taxon>
    </lineage>
</organism>
<gene>
    <name evidence="1" type="ORF">GJQ55_02095</name>
</gene>
<dbReference type="Pfam" id="PF04247">
    <property type="entry name" value="SirB"/>
    <property type="match status" value="1"/>
</dbReference>
<evidence type="ECO:0000313" key="2">
    <source>
        <dbReference type="Proteomes" id="UP000596074"/>
    </source>
</evidence>
<dbReference type="PANTHER" id="PTHR39594:SF1">
    <property type="entry name" value="PROTEIN YCHQ"/>
    <property type="match status" value="1"/>
</dbReference>